<dbReference type="PROSITE" id="PS51465">
    <property type="entry name" value="KAZAL_2"/>
    <property type="match status" value="1"/>
</dbReference>
<evidence type="ECO:0000313" key="3">
    <source>
        <dbReference type="EMBL" id="KAG5669876.1"/>
    </source>
</evidence>
<dbReference type="AlphaFoldDB" id="A0A9J6BJ70"/>
<evidence type="ECO:0000313" key="4">
    <source>
        <dbReference type="Proteomes" id="UP001107558"/>
    </source>
</evidence>
<gene>
    <name evidence="3" type="ORF">PVAND_000167</name>
</gene>
<feature type="signal peptide" evidence="1">
    <location>
        <begin position="1"/>
        <end position="16"/>
    </location>
</feature>
<proteinExistence type="predicted"/>
<reference evidence="3" key="1">
    <citation type="submission" date="2021-03" db="EMBL/GenBank/DDBJ databases">
        <title>Chromosome level genome of the anhydrobiotic midge Polypedilum vanderplanki.</title>
        <authorList>
            <person name="Yoshida Y."/>
            <person name="Kikawada T."/>
            <person name="Gusev O."/>
        </authorList>
    </citation>
    <scope>NUCLEOTIDE SEQUENCE</scope>
    <source>
        <strain evidence="3">NIAS01</strain>
        <tissue evidence="3">Whole body or cell culture</tissue>
    </source>
</reference>
<keyword evidence="4" id="KW-1185">Reference proteome</keyword>
<organism evidence="3 4">
    <name type="scientific">Polypedilum vanderplanki</name>
    <name type="common">Sleeping chironomid midge</name>
    <dbReference type="NCBI Taxonomy" id="319348"/>
    <lineage>
        <taxon>Eukaryota</taxon>
        <taxon>Metazoa</taxon>
        <taxon>Ecdysozoa</taxon>
        <taxon>Arthropoda</taxon>
        <taxon>Hexapoda</taxon>
        <taxon>Insecta</taxon>
        <taxon>Pterygota</taxon>
        <taxon>Neoptera</taxon>
        <taxon>Endopterygota</taxon>
        <taxon>Diptera</taxon>
        <taxon>Nematocera</taxon>
        <taxon>Chironomoidea</taxon>
        <taxon>Chironomidae</taxon>
        <taxon>Chironominae</taxon>
        <taxon>Polypedilum</taxon>
        <taxon>Polypedilum</taxon>
    </lineage>
</organism>
<dbReference type="SUPFAM" id="SSF100895">
    <property type="entry name" value="Kazal-type serine protease inhibitors"/>
    <property type="match status" value="1"/>
</dbReference>
<evidence type="ECO:0000256" key="1">
    <source>
        <dbReference type="SAM" id="SignalP"/>
    </source>
</evidence>
<name>A0A9J6BJ70_POLVA</name>
<comment type="caution">
    <text evidence="3">The sequence shown here is derived from an EMBL/GenBank/DDBJ whole genome shotgun (WGS) entry which is preliminary data.</text>
</comment>
<sequence>MKFVIVLLCLMPFIFADEKLPPLPPVPSRTPLPCVVCAQDDKPVCGKSTKNGDTKTFSNLCIMQAEDCGHFEHQYTLSHNGKCA</sequence>
<feature type="chain" id="PRO_5039933642" description="Kazal-like domain-containing protein" evidence="1">
    <location>
        <begin position="17"/>
        <end position="84"/>
    </location>
</feature>
<evidence type="ECO:0000259" key="2">
    <source>
        <dbReference type="PROSITE" id="PS51465"/>
    </source>
</evidence>
<dbReference type="EMBL" id="JADBJN010000003">
    <property type="protein sequence ID" value="KAG5669876.1"/>
    <property type="molecule type" value="Genomic_DNA"/>
</dbReference>
<dbReference type="InterPro" id="IPR036058">
    <property type="entry name" value="Kazal_dom_sf"/>
</dbReference>
<dbReference type="Proteomes" id="UP001107558">
    <property type="component" value="Chromosome 3"/>
</dbReference>
<dbReference type="Gene3D" id="3.30.60.30">
    <property type="match status" value="1"/>
</dbReference>
<dbReference type="InterPro" id="IPR002350">
    <property type="entry name" value="Kazal_dom"/>
</dbReference>
<feature type="domain" description="Kazal-like" evidence="2">
    <location>
        <begin position="28"/>
        <end position="84"/>
    </location>
</feature>
<keyword evidence="1" id="KW-0732">Signal</keyword>
<accession>A0A9J6BJ70</accession>
<protein>
    <recommendedName>
        <fullName evidence="2">Kazal-like domain-containing protein</fullName>
    </recommendedName>
</protein>
<dbReference type="OrthoDB" id="6614329at2759"/>